<gene>
    <name evidence="7" type="ORF">MATL_G00159450</name>
</gene>
<evidence type="ECO:0000256" key="1">
    <source>
        <dbReference type="ARBA" id="ARBA00004141"/>
    </source>
</evidence>
<dbReference type="AlphaFoldDB" id="A0A9D3T423"/>
<keyword evidence="5 6" id="KW-0472">Membrane</keyword>
<organism evidence="7 8">
    <name type="scientific">Megalops atlanticus</name>
    <name type="common">Tarpon</name>
    <name type="synonym">Clupea gigantea</name>
    <dbReference type="NCBI Taxonomy" id="7932"/>
    <lineage>
        <taxon>Eukaryota</taxon>
        <taxon>Metazoa</taxon>
        <taxon>Chordata</taxon>
        <taxon>Craniata</taxon>
        <taxon>Vertebrata</taxon>
        <taxon>Euteleostomi</taxon>
        <taxon>Actinopterygii</taxon>
        <taxon>Neopterygii</taxon>
        <taxon>Teleostei</taxon>
        <taxon>Elopiformes</taxon>
        <taxon>Megalopidae</taxon>
        <taxon>Megalops</taxon>
    </lineage>
</organism>
<feature type="transmembrane region" description="Helical" evidence="6">
    <location>
        <begin position="282"/>
        <end position="305"/>
    </location>
</feature>
<dbReference type="PANTHER" id="PTHR16932">
    <property type="entry name" value="INTERFERON ALPHA-INDUCIBLE PROTEIN 27"/>
    <property type="match status" value="1"/>
</dbReference>
<evidence type="ECO:0000313" key="8">
    <source>
        <dbReference type="Proteomes" id="UP001046870"/>
    </source>
</evidence>
<keyword evidence="3 6" id="KW-0812">Transmembrane</keyword>
<evidence type="ECO:0000256" key="2">
    <source>
        <dbReference type="ARBA" id="ARBA00007262"/>
    </source>
</evidence>
<feature type="transmembrane region" description="Helical" evidence="6">
    <location>
        <begin position="171"/>
        <end position="193"/>
    </location>
</feature>
<evidence type="ECO:0000313" key="7">
    <source>
        <dbReference type="EMBL" id="KAG7465923.1"/>
    </source>
</evidence>
<accession>A0A9D3T423</accession>
<sequence>MLPTGLNLISAARIRVASTGVAVMKSARATAKEHGVRVGKLLARVQLPGVTGGVTSTAQGAIREGGAKARVKASAAMISAVTTAKEGRVRLGTVMEQLQSHGSFSGVVSASRGAVRFSADEVTARYRAAAATVRESGERAGKLLAQLQSTAPASLFSPGMPPIVSVLGRSLALAAGAGIAITLVPVGLDALGFSSGEILTGAKAAAMMSSTASANGGGVTVGGLLAQLQSTGMAAGMTPAIPYLGTGLVLVTGAGVAVVAVPIVLGAVGFTSGGILAGSKAAAMMSAAAMANGGGVASGSLVAVLQSTGAAGLSTAGTLATSAVGSTLSWASLALYDTVMSQALL</sequence>
<reference evidence="7" key="1">
    <citation type="submission" date="2021-01" db="EMBL/GenBank/DDBJ databases">
        <authorList>
            <person name="Zahm M."/>
            <person name="Roques C."/>
            <person name="Cabau C."/>
            <person name="Klopp C."/>
            <person name="Donnadieu C."/>
            <person name="Jouanno E."/>
            <person name="Lampietro C."/>
            <person name="Louis A."/>
            <person name="Herpin A."/>
            <person name="Echchiki A."/>
            <person name="Berthelot C."/>
            <person name="Parey E."/>
            <person name="Roest-Crollius H."/>
            <person name="Braasch I."/>
            <person name="Postlethwait J."/>
            <person name="Bobe J."/>
            <person name="Montfort J."/>
            <person name="Bouchez O."/>
            <person name="Begum T."/>
            <person name="Mejri S."/>
            <person name="Adams A."/>
            <person name="Chen W.-J."/>
            <person name="Guiguen Y."/>
        </authorList>
    </citation>
    <scope>NUCLEOTIDE SEQUENCE</scope>
    <source>
        <strain evidence="7">YG-15Mar2019-1</strain>
        <tissue evidence="7">Brain</tissue>
    </source>
</reference>
<protein>
    <submittedName>
        <fullName evidence="7">Uncharacterized protein</fullName>
    </submittedName>
</protein>
<evidence type="ECO:0000256" key="4">
    <source>
        <dbReference type="ARBA" id="ARBA00022989"/>
    </source>
</evidence>
<dbReference type="GO" id="GO:0031966">
    <property type="term" value="C:mitochondrial membrane"/>
    <property type="evidence" value="ECO:0007669"/>
    <property type="project" value="TreeGrafter"/>
</dbReference>
<feature type="transmembrane region" description="Helical" evidence="6">
    <location>
        <begin position="311"/>
        <end position="336"/>
    </location>
</feature>
<feature type="transmembrane region" description="Helical" evidence="6">
    <location>
        <begin position="248"/>
        <end position="270"/>
    </location>
</feature>
<dbReference type="Proteomes" id="UP001046870">
    <property type="component" value="Chromosome 13"/>
</dbReference>
<dbReference type="EMBL" id="JAFDVH010000013">
    <property type="protein sequence ID" value="KAG7465923.1"/>
    <property type="molecule type" value="Genomic_DNA"/>
</dbReference>
<evidence type="ECO:0000256" key="5">
    <source>
        <dbReference type="ARBA" id="ARBA00023136"/>
    </source>
</evidence>
<keyword evidence="8" id="KW-1185">Reference proteome</keyword>
<evidence type="ECO:0000256" key="6">
    <source>
        <dbReference type="SAM" id="Phobius"/>
    </source>
</evidence>
<comment type="subcellular location">
    <subcellularLocation>
        <location evidence="1">Membrane</location>
        <topology evidence="1">Multi-pass membrane protein</topology>
    </subcellularLocation>
</comment>
<dbReference type="Pfam" id="PF06140">
    <property type="entry name" value="Ifi-6-16"/>
    <property type="match status" value="2"/>
</dbReference>
<evidence type="ECO:0000256" key="3">
    <source>
        <dbReference type="ARBA" id="ARBA00022692"/>
    </source>
</evidence>
<feature type="transmembrane region" description="Helical" evidence="6">
    <location>
        <begin position="205"/>
        <end position="228"/>
    </location>
</feature>
<dbReference type="InterPro" id="IPR038213">
    <property type="entry name" value="IFI6/IFI27-like_sf"/>
</dbReference>
<proteinExistence type="inferred from homology"/>
<dbReference type="PANTHER" id="PTHR16932:SF18">
    <property type="entry name" value="INTERFERON, ALPHA-INDUCIBLE PROTEIN 27-LIKE 2"/>
    <property type="match status" value="1"/>
</dbReference>
<keyword evidence="4 6" id="KW-1133">Transmembrane helix</keyword>
<comment type="caution">
    <text evidence="7">The sequence shown here is derived from an EMBL/GenBank/DDBJ whole genome shotgun (WGS) entry which is preliminary data.</text>
</comment>
<dbReference type="InterPro" id="IPR009311">
    <property type="entry name" value="IFI6/IFI27-like"/>
</dbReference>
<dbReference type="Gene3D" id="6.10.110.10">
    <property type="match status" value="2"/>
</dbReference>
<comment type="similarity">
    <text evidence="2">Belongs to the IFI6/IFI27 family.</text>
</comment>
<dbReference type="GO" id="GO:0097193">
    <property type="term" value="P:intrinsic apoptotic signaling pathway"/>
    <property type="evidence" value="ECO:0007669"/>
    <property type="project" value="TreeGrafter"/>
</dbReference>
<name>A0A9D3T423_MEGAT</name>
<dbReference type="GO" id="GO:0001836">
    <property type="term" value="P:release of cytochrome c from mitochondria"/>
    <property type="evidence" value="ECO:0007669"/>
    <property type="project" value="TreeGrafter"/>
</dbReference>